<evidence type="ECO:0000313" key="2">
    <source>
        <dbReference type="Proteomes" id="UP000503399"/>
    </source>
</evidence>
<keyword evidence="2" id="KW-1185">Reference proteome</keyword>
<protein>
    <submittedName>
        <fullName evidence="1">Uncharacterized protein</fullName>
    </submittedName>
</protein>
<reference evidence="1 2" key="1">
    <citation type="submission" date="2020-02" db="EMBL/GenBank/DDBJ databases">
        <authorList>
            <person name="Hogendoorn C."/>
        </authorList>
    </citation>
    <scope>NUCLEOTIDE SEQUENCE [LARGE SCALE GENOMIC DNA]</scope>
    <source>
        <strain evidence="1">R501</strain>
    </source>
</reference>
<sequence>MICKASVARKCLVRQSPQGVLAGGIPRHRTAVLTERHVRTLSRLDARFWARSRAGAADPSAFLPWAPGPSCDGGAIANLCPAR</sequence>
<dbReference type="Proteomes" id="UP000503399">
    <property type="component" value="Chromosome"/>
</dbReference>
<organism evidence="1 2">
    <name type="scientific">Candidatus Hydrogenisulfobacillus filiaventi</name>
    <dbReference type="NCBI Taxonomy" id="2707344"/>
    <lineage>
        <taxon>Bacteria</taxon>
        <taxon>Bacillati</taxon>
        <taxon>Bacillota</taxon>
        <taxon>Clostridia</taxon>
        <taxon>Eubacteriales</taxon>
        <taxon>Clostridiales Family XVII. Incertae Sedis</taxon>
        <taxon>Candidatus Hydrogenisulfobacillus</taxon>
    </lineage>
</organism>
<accession>A0A6F8ZI98</accession>
<gene>
    <name evidence="1" type="ORF">R50_2021</name>
</gene>
<name>A0A6F8ZI98_9FIRM</name>
<dbReference type="KEGG" id="hfv:R50_2021"/>
<proteinExistence type="predicted"/>
<dbReference type="AlphaFoldDB" id="A0A6F8ZI98"/>
<dbReference type="EMBL" id="LR778114">
    <property type="protein sequence ID" value="CAB1129518.1"/>
    <property type="molecule type" value="Genomic_DNA"/>
</dbReference>
<evidence type="ECO:0000313" key="1">
    <source>
        <dbReference type="EMBL" id="CAB1129518.1"/>
    </source>
</evidence>